<keyword evidence="15" id="KW-1185">Reference proteome</keyword>
<evidence type="ECO:0000256" key="5">
    <source>
        <dbReference type="ARBA" id="ARBA00022692"/>
    </source>
</evidence>
<dbReference type="Pfam" id="PF12729">
    <property type="entry name" value="4HB_MCP_1"/>
    <property type="match status" value="1"/>
</dbReference>
<feature type="domain" description="HAMP" evidence="13">
    <location>
        <begin position="219"/>
        <end position="272"/>
    </location>
</feature>
<dbReference type="AlphaFoldDB" id="A0A7W2ITK9"/>
<organism evidence="14 15">
    <name type="scientific">Vibrio marinisediminis</name>
    <dbReference type="NCBI Taxonomy" id="2758441"/>
    <lineage>
        <taxon>Bacteria</taxon>
        <taxon>Pseudomonadati</taxon>
        <taxon>Pseudomonadota</taxon>
        <taxon>Gammaproteobacteria</taxon>
        <taxon>Vibrionales</taxon>
        <taxon>Vibrionaceae</taxon>
        <taxon>Vibrio</taxon>
    </lineage>
</organism>
<dbReference type="SMART" id="SM00283">
    <property type="entry name" value="MA"/>
    <property type="match status" value="1"/>
</dbReference>
<dbReference type="EMBL" id="JACFYF010000004">
    <property type="protein sequence ID" value="MBA5762651.1"/>
    <property type="molecule type" value="Genomic_DNA"/>
</dbReference>
<dbReference type="Proteomes" id="UP000571701">
    <property type="component" value="Unassembled WGS sequence"/>
</dbReference>
<dbReference type="PANTHER" id="PTHR32089:SF39">
    <property type="entry name" value="METHYL-ACCEPTING CHEMOTAXIS PROTEIN HLYB"/>
    <property type="match status" value="1"/>
</dbReference>
<dbReference type="CDD" id="cd06225">
    <property type="entry name" value="HAMP"/>
    <property type="match status" value="1"/>
</dbReference>
<feature type="domain" description="Methyl-accepting transducer" evidence="12">
    <location>
        <begin position="277"/>
        <end position="513"/>
    </location>
</feature>
<evidence type="ECO:0000256" key="4">
    <source>
        <dbReference type="ARBA" id="ARBA00022500"/>
    </source>
</evidence>
<evidence type="ECO:0000256" key="7">
    <source>
        <dbReference type="ARBA" id="ARBA00023136"/>
    </source>
</evidence>
<evidence type="ECO:0000256" key="3">
    <source>
        <dbReference type="ARBA" id="ARBA00022481"/>
    </source>
</evidence>
<comment type="caution">
    <text evidence="14">The sequence shown here is derived from an EMBL/GenBank/DDBJ whole genome shotgun (WGS) entry which is preliminary data.</text>
</comment>
<evidence type="ECO:0000256" key="2">
    <source>
        <dbReference type="ARBA" id="ARBA00022475"/>
    </source>
</evidence>
<keyword evidence="8 10" id="KW-0807">Transducer</keyword>
<dbReference type="InterPro" id="IPR003660">
    <property type="entry name" value="HAMP_dom"/>
</dbReference>
<dbReference type="InterPro" id="IPR024478">
    <property type="entry name" value="HlyB_4HB_MCP"/>
</dbReference>
<evidence type="ECO:0000256" key="6">
    <source>
        <dbReference type="ARBA" id="ARBA00022989"/>
    </source>
</evidence>
<dbReference type="GO" id="GO:0005886">
    <property type="term" value="C:plasma membrane"/>
    <property type="evidence" value="ECO:0007669"/>
    <property type="project" value="UniProtKB-SubCell"/>
</dbReference>
<keyword evidence="6 11" id="KW-1133">Transmembrane helix</keyword>
<dbReference type="GO" id="GO:0006935">
    <property type="term" value="P:chemotaxis"/>
    <property type="evidence" value="ECO:0007669"/>
    <property type="project" value="UniProtKB-KW"/>
</dbReference>
<dbReference type="InterPro" id="IPR004089">
    <property type="entry name" value="MCPsignal_dom"/>
</dbReference>
<dbReference type="GO" id="GO:0004888">
    <property type="term" value="F:transmembrane signaling receptor activity"/>
    <property type="evidence" value="ECO:0007669"/>
    <property type="project" value="InterPro"/>
</dbReference>
<reference evidence="14 15" key="1">
    <citation type="submission" date="2020-07" db="EMBL/GenBank/DDBJ databases">
        <title>Vibrio marinisediminis sp. nov., isolated from marine sediment.</title>
        <authorList>
            <person name="Ji X."/>
        </authorList>
    </citation>
    <scope>NUCLEOTIDE SEQUENCE [LARGE SCALE GENOMIC DNA]</scope>
    <source>
        <strain evidence="14 15">404</strain>
    </source>
</reference>
<dbReference type="InterPro" id="IPR004090">
    <property type="entry name" value="Chemotax_Me-accpt_rcpt"/>
</dbReference>
<comment type="similarity">
    <text evidence="9">Belongs to the methyl-accepting chemotaxis (MCP) protein family.</text>
</comment>
<dbReference type="GO" id="GO:0007165">
    <property type="term" value="P:signal transduction"/>
    <property type="evidence" value="ECO:0007669"/>
    <property type="project" value="UniProtKB-KW"/>
</dbReference>
<gene>
    <name evidence="14" type="ORF">H2O73_09885</name>
</gene>
<dbReference type="SUPFAM" id="SSF58104">
    <property type="entry name" value="Methyl-accepting chemotaxis protein (MCP) signaling domain"/>
    <property type="match status" value="1"/>
</dbReference>
<sequence>MLLKKTTLQTRLVLAVLAPCIALVIIAAISLNAISKNQTQTEAIYLNTADPMRALAEVASRIPRMRVGIDMMLLQQTDYLKDKKGVMTRVKETREEDIPELITSLNQAVEAQVNPQMKRDVIALKRSMEQMISQELEPMLQAFERGDMKTASQIYQTKYASSYGTLRKQANKILDSLLLQAQIQHQQSLETASTAQYTLYTSILLALSLSIIISLIVIRGLRNKVEQLKYNMNKAAQDLALDTRLDVSSNDELSDIGRSFNTLMSRVHETITEIATGSHQMSQAAEMVAQQANQTQRICIDQRDRTSQVATAINQLGATVIEISNNASNAANVAQDAKAEANTGVSEVSNAKQNIDSLSSGLNDTKQIVGSLAQQVDDIGSILETIRSISEQTNLLALNAAIEAARAGEQGRGFAVVADEVRNLASRSAESTEEIQGVINRLQQESQKAVESMNLGHQQSGTVAEQAEMANQAWQQIHSFIEQINDQNTLVATATEEQSTVVDDINVNITEISNLTDDTAQSADQLSDSSKTLNALSTQLEKLTSRFKI</sequence>
<protein>
    <submittedName>
        <fullName evidence="14">Methyl-accepting chemotaxis protein</fullName>
    </submittedName>
</protein>
<keyword evidence="7 11" id="KW-0472">Membrane</keyword>
<evidence type="ECO:0000256" key="9">
    <source>
        <dbReference type="ARBA" id="ARBA00029447"/>
    </source>
</evidence>
<dbReference type="PROSITE" id="PS50885">
    <property type="entry name" value="HAMP"/>
    <property type="match status" value="1"/>
</dbReference>
<keyword evidence="4" id="KW-0145">Chemotaxis</keyword>
<dbReference type="Pfam" id="PF00015">
    <property type="entry name" value="MCPsignal"/>
    <property type="match status" value="1"/>
</dbReference>
<evidence type="ECO:0000256" key="10">
    <source>
        <dbReference type="PROSITE-ProRule" id="PRU00284"/>
    </source>
</evidence>
<keyword evidence="2" id="KW-1003">Cell membrane</keyword>
<evidence type="ECO:0000256" key="8">
    <source>
        <dbReference type="ARBA" id="ARBA00023224"/>
    </source>
</evidence>
<accession>A0A7W2ITK9</accession>
<dbReference type="FunFam" id="1.10.287.950:FF:000001">
    <property type="entry name" value="Methyl-accepting chemotaxis sensory transducer"/>
    <property type="match status" value="1"/>
</dbReference>
<dbReference type="PANTHER" id="PTHR32089">
    <property type="entry name" value="METHYL-ACCEPTING CHEMOTAXIS PROTEIN MCPB"/>
    <property type="match status" value="1"/>
</dbReference>
<dbReference type="Gene3D" id="1.10.287.950">
    <property type="entry name" value="Methyl-accepting chemotaxis protein"/>
    <property type="match status" value="1"/>
</dbReference>
<comment type="subcellular location">
    <subcellularLocation>
        <location evidence="1">Cell membrane</location>
        <topology evidence="1">Multi-pass membrane protein</topology>
    </subcellularLocation>
</comment>
<keyword evidence="3" id="KW-0488">Methylation</keyword>
<evidence type="ECO:0000313" key="15">
    <source>
        <dbReference type="Proteomes" id="UP000571701"/>
    </source>
</evidence>
<feature type="transmembrane region" description="Helical" evidence="11">
    <location>
        <begin position="12"/>
        <end position="34"/>
    </location>
</feature>
<keyword evidence="5 11" id="KW-0812">Transmembrane</keyword>
<evidence type="ECO:0000256" key="1">
    <source>
        <dbReference type="ARBA" id="ARBA00004651"/>
    </source>
</evidence>
<name>A0A7W2ITK9_9VIBR</name>
<dbReference type="PROSITE" id="PS50111">
    <property type="entry name" value="CHEMOTAXIS_TRANSDUC_2"/>
    <property type="match status" value="1"/>
</dbReference>
<feature type="transmembrane region" description="Helical" evidence="11">
    <location>
        <begin position="197"/>
        <end position="218"/>
    </location>
</feature>
<dbReference type="CDD" id="cd11386">
    <property type="entry name" value="MCP_signal"/>
    <property type="match status" value="1"/>
</dbReference>
<evidence type="ECO:0000259" key="13">
    <source>
        <dbReference type="PROSITE" id="PS50885"/>
    </source>
</evidence>
<evidence type="ECO:0000259" key="12">
    <source>
        <dbReference type="PROSITE" id="PS50111"/>
    </source>
</evidence>
<evidence type="ECO:0000313" key="14">
    <source>
        <dbReference type="EMBL" id="MBA5762651.1"/>
    </source>
</evidence>
<proteinExistence type="inferred from homology"/>
<dbReference type="Pfam" id="PF00672">
    <property type="entry name" value="HAMP"/>
    <property type="match status" value="1"/>
</dbReference>
<evidence type="ECO:0000256" key="11">
    <source>
        <dbReference type="SAM" id="Phobius"/>
    </source>
</evidence>
<dbReference type="SMART" id="SM00304">
    <property type="entry name" value="HAMP"/>
    <property type="match status" value="1"/>
</dbReference>
<dbReference type="RefSeq" id="WP_182108674.1">
    <property type="nucleotide sequence ID" value="NZ_JACFYF010000004.1"/>
</dbReference>
<dbReference type="PRINTS" id="PR00260">
    <property type="entry name" value="CHEMTRNSDUCR"/>
</dbReference>